<evidence type="ECO:0000256" key="1">
    <source>
        <dbReference type="SAM" id="MobiDB-lite"/>
    </source>
</evidence>
<comment type="caution">
    <text evidence="2">The sequence shown here is derived from an EMBL/GenBank/DDBJ whole genome shotgun (WGS) entry which is preliminary data.</text>
</comment>
<organism evidence="2 3">
    <name type="scientific">Amylocarpus encephaloides</name>
    <dbReference type="NCBI Taxonomy" id="45428"/>
    <lineage>
        <taxon>Eukaryota</taxon>
        <taxon>Fungi</taxon>
        <taxon>Dikarya</taxon>
        <taxon>Ascomycota</taxon>
        <taxon>Pezizomycotina</taxon>
        <taxon>Leotiomycetes</taxon>
        <taxon>Helotiales</taxon>
        <taxon>Helotiales incertae sedis</taxon>
        <taxon>Amylocarpus</taxon>
    </lineage>
</organism>
<sequence length="323" mass="36532">MHGFESKNTGKEKDQGGFIVDNEEDTKEPVLEAKIPGQLVVAPECVIEAYDNLFRAYYNQPLNIDKIMFGEAIDQMESLLVLADVYGLPEETSARAQMAQVLTSFEGVWREISEDPARWLKVAVALRCEAIFKEAIIHIVGSHPKQHPFIINDIKTAEAVHELIRAKINELDVKRASADLALLEVKCSIVDMRTAARNSFTYEIYRTWHDHNHCTMIQALYARRSSRNADLIRYRQLAAGGDAYLSIEKVVGDYKEDFPNIGVELDEEDEDEVVTALLGMKRAAEIICSPLVVSELQLAESDRLDINYLTCTTIYDHELPWNA</sequence>
<dbReference type="Proteomes" id="UP000824998">
    <property type="component" value="Unassembled WGS sequence"/>
</dbReference>
<proteinExistence type="predicted"/>
<reference evidence="2" key="1">
    <citation type="journal article" date="2021" name="IMA Fungus">
        <title>Genomic characterization of three marine fungi, including Emericellopsis atlantica sp. nov. with signatures of a generalist lifestyle and marine biomass degradation.</title>
        <authorList>
            <person name="Hagestad O.C."/>
            <person name="Hou L."/>
            <person name="Andersen J.H."/>
            <person name="Hansen E.H."/>
            <person name="Altermark B."/>
            <person name="Li C."/>
            <person name="Kuhnert E."/>
            <person name="Cox R.J."/>
            <person name="Crous P.W."/>
            <person name="Spatafora J.W."/>
            <person name="Lail K."/>
            <person name="Amirebrahimi M."/>
            <person name="Lipzen A."/>
            <person name="Pangilinan J."/>
            <person name="Andreopoulos W."/>
            <person name="Hayes R.D."/>
            <person name="Ng V."/>
            <person name="Grigoriev I.V."/>
            <person name="Jackson S.A."/>
            <person name="Sutton T.D.S."/>
            <person name="Dobson A.D.W."/>
            <person name="Rama T."/>
        </authorList>
    </citation>
    <scope>NUCLEOTIDE SEQUENCE</scope>
    <source>
        <strain evidence="2">TRa018bII</strain>
    </source>
</reference>
<dbReference type="AlphaFoldDB" id="A0A9P7YK09"/>
<evidence type="ECO:0000313" key="2">
    <source>
        <dbReference type="EMBL" id="KAG9234438.1"/>
    </source>
</evidence>
<keyword evidence="3" id="KW-1185">Reference proteome</keyword>
<dbReference type="OrthoDB" id="5280838at2759"/>
<feature type="compositionally biased region" description="Basic and acidic residues" evidence="1">
    <location>
        <begin position="1"/>
        <end position="15"/>
    </location>
</feature>
<gene>
    <name evidence="2" type="ORF">BJ875DRAFT_401044</name>
</gene>
<name>A0A9P7YK09_9HELO</name>
<dbReference type="PANTHER" id="PTHR38119">
    <property type="entry name" value="BTB DOMAIN-CONTAINING PROTEIN-RELATED"/>
    <property type="match status" value="1"/>
</dbReference>
<protein>
    <submittedName>
        <fullName evidence="2">Uncharacterized protein</fullName>
    </submittedName>
</protein>
<dbReference type="PANTHER" id="PTHR38119:SF1">
    <property type="entry name" value="BTB DOMAIN-CONTAINING PROTEIN"/>
    <property type="match status" value="1"/>
</dbReference>
<accession>A0A9P7YK09</accession>
<evidence type="ECO:0000313" key="3">
    <source>
        <dbReference type="Proteomes" id="UP000824998"/>
    </source>
</evidence>
<dbReference type="EMBL" id="MU251463">
    <property type="protein sequence ID" value="KAG9234438.1"/>
    <property type="molecule type" value="Genomic_DNA"/>
</dbReference>
<feature type="region of interest" description="Disordered" evidence="1">
    <location>
        <begin position="1"/>
        <end position="20"/>
    </location>
</feature>